<dbReference type="PANTHER" id="PTHR43245:SF13">
    <property type="entry name" value="UDP-D-APIOSE_UDP-D-XYLOSE SYNTHASE 2"/>
    <property type="match status" value="1"/>
</dbReference>
<dbReference type="Proteomes" id="UP001500212">
    <property type="component" value="Unassembled WGS sequence"/>
</dbReference>
<dbReference type="EMBL" id="BAABHJ010000008">
    <property type="protein sequence ID" value="GAA4608871.1"/>
    <property type="molecule type" value="Genomic_DNA"/>
</dbReference>
<feature type="domain" description="NAD-dependent epimerase/dehydratase" evidence="1">
    <location>
        <begin position="151"/>
        <end position="260"/>
    </location>
</feature>
<dbReference type="InterPro" id="IPR050177">
    <property type="entry name" value="Lipid_A_modif_metabolic_enz"/>
</dbReference>
<keyword evidence="3" id="KW-1185">Reference proteome</keyword>
<dbReference type="PANTHER" id="PTHR43245">
    <property type="entry name" value="BIFUNCTIONAL POLYMYXIN RESISTANCE PROTEIN ARNA"/>
    <property type="match status" value="1"/>
</dbReference>
<gene>
    <name evidence="2" type="ORF">GCM10023195_35220</name>
</gene>
<name>A0ABP8TLU7_9ACTN</name>
<evidence type="ECO:0000259" key="1">
    <source>
        <dbReference type="Pfam" id="PF01370"/>
    </source>
</evidence>
<organism evidence="2 3">
    <name type="scientific">Actinoallomurus liliacearum</name>
    <dbReference type="NCBI Taxonomy" id="1080073"/>
    <lineage>
        <taxon>Bacteria</taxon>
        <taxon>Bacillati</taxon>
        <taxon>Actinomycetota</taxon>
        <taxon>Actinomycetes</taxon>
        <taxon>Streptosporangiales</taxon>
        <taxon>Thermomonosporaceae</taxon>
        <taxon>Actinoallomurus</taxon>
    </lineage>
</organism>
<dbReference type="Pfam" id="PF01370">
    <property type="entry name" value="Epimerase"/>
    <property type="match status" value="2"/>
</dbReference>
<dbReference type="SUPFAM" id="SSF51735">
    <property type="entry name" value="NAD(P)-binding Rossmann-fold domains"/>
    <property type="match status" value="1"/>
</dbReference>
<sequence length="328" mass="34594">MRVLVTGSAGFIGSHVIEEFRAHGHEVRLLDLRSGEDVRDAVTVARCLLGVDAVCHQAAKVGLGVDVSDLPAYASANVLGTAVLLAGMAGAGVRRLVLASSMVVYGEGAYDCAAHGRVRPGPRAEEDLAAGRFEPRCPLCGAVLTPGTVGEDAPVDPRNAYADSKLAQEHLAASWARTTGGTVLALRYHNVYGPRMPRDTPYAGVAAIFRSALERGAAPRVFEDGGQRRDFVHVRDVARANLLALEAAGPRLGELRAYNIASGEPRTVGEMAVALAEAYGGPAPTVTGEYRLGDVRHIVAAPDRARTELGFRSTVSFEDGMAEFATRP</sequence>
<dbReference type="RefSeq" id="WP_345354792.1">
    <property type="nucleotide sequence ID" value="NZ_BAABHJ010000008.1"/>
</dbReference>
<proteinExistence type="predicted"/>
<comment type="caution">
    <text evidence="2">The sequence shown here is derived from an EMBL/GenBank/DDBJ whole genome shotgun (WGS) entry which is preliminary data.</text>
</comment>
<dbReference type="InterPro" id="IPR036291">
    <property type="entry name" value="NAD(P)-bd_dom_sf"/>
</dbReference>
<feature type="domain" description="NAD-dependent epimerase/dehydratase" evidence="1">
    <location>
        <begin position="3"/>
        <end position="110"/>
    </location>
</feature>
<accession>A0ABP8TLU7</accession>
<protein>
    <submittedName>
        <fullName evidence="2">NAD-dependent epimerase/dehydratase family protein</fullName>
    </submittedName>
</protein>
<evidence type="ECO:0000313" key="3">
    <source>
        <dbReference type="Proteomes" id="UP001500212"/>
    </source>
</evidence>
<dbReference type="InterPro" id="IPR001509">
    <property type="entry name" value="Epimerase_deHydtase"/>
</dbReference>
<dbReference type="Gene3D" id="3.40.50.720">
    <property type="entry name" value="NAD(P)-binding Rossmann-like Domain"/>
    <property type="match status" value="1"/>
</dbReference>
<evidence type="ECO:0000313" key="2">
    <source>
        <dbReference type="EMBL" id="GAA4608871.1"/>
    </source>
</evidence>
<reference evidence="3" key="1">
    <citation type="journal article" date="2019" name="Int. J. Syst. Evol. Microbiol.">
        <title>The Global Catalogue of Microorganisms (GCM) 10K type strain sequencing project: providing services to taxonomists for standard genome sequencing and annotation.</title>
        <authorList>
            <consortium name="The Broad Institute Genomics Platform"/>
            <consortium name="The Broad Institute Genome Sequencing Center for Infectious Disease"/>
            <person name="Wu L."/>
            <person name="Ma J."/>
        </authorList>
    </citation>
    <scope>NUCLEOTIDE SEQUENCE [LARGE SCALE GENOMIC DNA]</scope>
    <source>
        <strain evidence="3">JCM 17938</strain>
    </source>
</reference>